<feature type="transmembrane region" description="Helical" evidence="2">
    <location>
        <begin position="25"/>
        <end position="46"/>
    </location>
</feature>
<keyword evidence="4" id="KW-1185">Reference proteome</keyword>
<keyword evidence="2" id="KW-0472">Membrane</keyword>
<reference evidence="3" key="1">
    <citation type="submission" date="2020-01" db="EMBL/GenBank/DDBJ databases">
        <authorList>
            <consortium name="DOE Joint Genome Institute"/>
            <person name="Haridas S."/>
            <person name="Albert R."/>
            <person name="Binder M."/>
            <person name="Bloem J."/>
            <person name="Labutti K."/>
            <person name="Salamov A."/>
            <person name="Andreopoulos B."/>
            <person name="Baker S.E."/>
            <person name="Barry K."/>
            <person name="Bills G."/>
            <person name="Bluhm B.H."/>
            <person name="Cannon C."/>
            <person name="Castanera R."/>
            <person name="Culley D.E."/>
            <person name="Daum C."/>
            <person name="Ezra D."/>
            <person name="Gonzalez J.B."/>
            <person name="Henrissat B."/>
            <person name="Kuo A."/>
            <person name="Liang C."/>
            <person name="Lipzen A."/>
            <person name="Lutzoni F."/>
            <person name="Magnuson J."/>
            <person name="Mondo S."/>
            <person name="Nolan M."/>
            <person name="Ohm R."/>
            <person name="Pangilinan J."/>
            <person name="Park H.-J."/>
            <person name="Ramirez L."/>
            <person name="Alfaro M."/>
            <person name="Sun H."/>
            <person name="Tritt A."/>
            <person name="Yoshinaga Y."/>
            <person name="Zwiers L.-H."/>
            <person name="Turgeon B.G."/>
            <person name="Goodwin S.B."/>
            <person name="Spatafora J.W."/>
            <person name="Crous P.W."/>
            <person name="Grigoriev I.V."/>
        </authorList>
    </citation>
    <scope>NUCLEOTIDE SEQUENCE</scope>
    <source>
        <strain evidence="3">IPT5</strain>
    </source>
</reference>
<gene>
    <name evidence="3" type="ORF">T440DRAFT_219956</name>
</gene>
<keyword evidence="2" id="KW-0812">Transmembrane</keyword>
<name>A0A6A7AUT1_9PLEO</name>
<evidence type="ECO:0000313" key="3">
    <source>
        <dbReference type="EMBL" id="KAF2846813.1"/>
    </source>
</evidence>
<proteinExistence type="predicted"/>
<sequence length="211" mass="23867">MGFIWEFGKFVFRTLKAIMKLTKDFFWLFSGLAMLNAFIDMIKIYAMDFVWVPWGLMMRRRVMDHLIGRLMKNARISRILAKGTSISGKLKPYLDISLWSLVLLIMGSQRLVKWVRSNPKHAPGAASPPSSPESVQPFGTTDDDSSGASDMPSLESVFSDSDGQLLTRQQFMQRYANRRHMDLFYADGLMDDELDSDSGSEILVAPPTSPV</sequence>
<dbReference type="Proteomes" id="UP000799423">
    <property type="component" value="Unassembled WGS sequence"/>
</dbReference>
<feature type="compositionally biased region" description="Low complexity" evidence="1">
    <location>
        <begin position="122"/>
        <end position="134"/>
    </location>
</feature>
<dbReference type="EMBL" id="MU006331">
    <property type="protein sequence ID" value="KAF2846813.1"/>
    <property type="molecule type" value="Genomic_DNA"/>
</dbReference>
<evidence type="ECO:0000313" key="4">
    <source>
        <dbReference type="Proteomes" id="UP000799423"/>
    </source>
</evidence>
<feature type="region of interest" description="Disordered" evidence="1">
    <location>
        <begin position="121"/>
        <end position="159"/>
    </location>
</feature>
<evidence type="ECO:0000256" key="1">
    <source>
        <dbReference type="SAM" id="MobiDB-lite"/>
    </source>
</evidence>
<evidence type="ECO:0000256" key="2">
    <source>
        <dbReference type="SAM" id="Phobius"/>
    </source>
</evidence>
<protein>
    <submittedName>
        <fullName evidence="3">Uncharacterized protein</fullName>
    </submittedName>
</protein>
<dbReference type="AlphaFoldDB" id="A0A6A7AUT1"/>
<accession>A0A6A7AUT1</accession>
<organism evidence="3 4">
    <name type="scientific">Plenodomus tracheiphilus IPT5</name>
    <dbReference type="NCBI Taxonomy" id="1408161"/>
    <lineage>
        <taxon>Eukaryota</taxon>
        <taxon>Fungi</taxon>
        <taxon>Dikarya</taxon>
        <taxon>Ascomycota</taxon>
        <taxon>Pezizomycotina</taxon>
        <taxon>Dothideomycetes</taxon>
        <taxon>Pleosporomycetidae</taxon>
        <taxon>Pleosporales</taxon>
        <taxon>Pleosporineae</taxon>
        <taxon>Leptosphaeriaceae</taxon>
        <taxon>Plenodomus</taxon>
    </lineage>
</organism>
<keyword evidence="2" id="KW-1133">Transmembrane helix</keyword>